<keyword evidence="1" id="KW-1133">Transmembrane helix</keyword>
<evidence type="ECO:0000256" key="1">
    <source>
        <dbReference type="SAM" id="Phobius"/>
    </source>
</evidence>
<sequence length="213" mass="23633">MKRQLSRSDCLIHQFDTALRSLMPRAATSQRNHPASKLEDRAFDGHQRRHAAGLMRVNHVIGVSNQALYQGQSITAALPHARVQMEKSAAEAFDHLAWCEERLAQLNSRTSYFTLFFYAAAFGVGAVSGITSERLSLGMIAATCELSGKHFEEQQARLMADDQRSLALLRQMAADEAHQAHLAIESGGLRFPAPIKWGLRFVAQSATKGAYYF</sequence>
<dbReference type="RefSeq" id="WP_087107756.1">
    <property type="nucleotide sequence ID" value="NZ_FUKM01000032.1"/>
</dbReference>
<dbReference type="GO" id="GO:0004497">
    <property type="term" value="F:monooxygenase activity"/>
    <property type="evidence" value="ECO:0007669"/>
    <property type="project" value="InterPro"/>
</dbReference>
<accession>A0A1R4HXE5</accession>
<protein>
    <submittedName>
        <fullName evidence="2">Uncharacterized hydroxylase PA0655</fullName>
    </submittedName>
</protein>
<dbReference type="EMBL" id="FUKM01000032">
    <property type="protein sequence ID" value="SJN12247.1"/>
    <property type="molecule type" value="Genomic_DNA"/>
</dbReference>
<dbReference type="GO" id="GO:0006744">
    <property type="term" value="P:ubiquinone biosynthetic process"/>
    <property type="evidence" value="ECO:0007669"/>
    <property type="project" value="InterPro"/>
</dbReference>
<organism evidence="2 3">
    <name type="scientific">Halomonas citrativorans</name>
    <dbReference type="NCBI Taxonomy" id="2742612"/>
    <lineage>
        <taxon>Bacteria</taxon>
        <taxon>Pseudomonadati</taxon>
        <taxon>Pseudomonadota</taxon>
        <taxon>Gammaproteobacteria</taxon>
        <taxon>Oceanospirillales</taxon>
        <taxon>Halomonadaceae</taxon>
        <taxon>Halomonas</taxon>
    </lineage>
</organism>
<name>A0A1R4HXE5_9GAMM</name>
<keyword evidence="1" id="KW-0812">Transmembrane</keyword>
<keyword evidence="1" id="KW-0472">Membrane</keyword>
<dbReference type="OrthoDB" id="5192789at2"/>
<dbReference type="AlphaFoldDB" id="A0A1R4HXE5"/>
<dbReference type="Pfam" id="PF03232">
    <property type="entry name" value="COQ7"/>
    <property type="match status" value="1"/>
</dbReference>
<evidence type="ECO:0000313" key="2">
    <source>
        <dbReference type="EMBL" id="SJN12247.1"/>
    </source>
</evidence>
<dbReference type="PANTHER" id="PTHR11237">
    <property type="entry name" value="COENZYME Q10 BIOSYNTHESIS PROTEIN 7"/>
    <property type="match status" value="1"/>
</dbReference>
<comment type="caution">
    <text evidence="2">The sequence shown here is derived from an EMBL/GenBank/DDBJ whole genome shotgun (WGS) entry which is preliminary data.</text>
</comment>
<evidence type="ECO:0000313" key="3">
    <source>
        <dbReference type="Proteomes" id="UP000196331"/>
    </source>
</evidence>
<dbReference type="InterPro" id="IPR011566">
    <property type="entry name" value="Ubq_synth_Coq7"/>
</dbReference>
<reference evidence="2 3" key="1">
    <citation type="submission" date="2017-02" db="EMBL/GenBank/DDBJ databases">
        <authorList>
            <person name="Dridi B."/>
        </authorList>
    </citation>
    <scope>NUCLEOTIDE SEQUENCE [LARGE SCALE GENOMIC DNA]</scope>
    <source>
        <strain evidence="2 3">JB380</strain>
    </source>
</reference>
<dbReference type="InterPro" id="IPR047809">
    <property type="entry name" value="COQ7_proteobact"/>
</dbReference>
<proteinExistence type="predicted"/>
<feature type="transmembrane region" description="Helical" evidence="1">
    <location>
        <begin position="112"/>
        <end position="130"/>
    </location>
</feature>
<dbReference type="NCBIfam" id="NF033656">
    <property type="entry name" value="DMQ_monoox_COQ7"/>
    <property type="match status" value="1"/>
</dbReference>
<dbReference type="PANTHER" id="PTHR11237:SF4">
    <property type="entry name" value="5-DEMETHOXYUBIQUINONE HYDROXYLASE, MITOCHONDRIAL"/>
    <property type="match status" value="1"/>
</dbReference>
<dbReference type="Proteomes" id="UP000196331">
    <property type="component" value="Unassembled WGS sequence"/>
</dbReference>
<gene>
    <name evidence="2" type="ORF">CZ787_07650</name>
</gene>